<keyword evidence="3" id="KW-1185">Reference proteome</keyword>
<evidence type="ECO:0000256" key="1">
    <source>
        <dbReference type="SAM" id="Phobius"/>
    </source>
</evidence>
<organism evidence="2 3">
    <name type="scientific">Halalkalibacter nanhaiisediminis</name>
    <dbReference type="NCBI Taxonomy" id="688079"/>
    <lineage>
        <taxon>Bacteria</taxon>
        <taxon>Bacillati</taxon>
        <taxon>Bacillota</taxon>
        <taxon>Bacilli</taxon>
        <taxon>Bacillales</taxon>
        <taxon>Bacillaceae</taxon>
        <taxon>Halalkalibacter</taxon>
    </lineage>
</organism>
<protein>
    <submittedName>
        <fullName evidence="2">Uncharacterized protein</fullName>
    </submittedName>
</protein>
<comment type="caution">
    <text evidence="2">The sequence shown here is derived from an EMBL/GenBank/DDBJ whole genome shotgun (WGS) entry which is preliminary data.</text>
</comment>
<dbReference type="InterPro" id="IPR014617">
    <property type="entry name" value="YphA_Bacsu"/>
</dbReference>
<feature type="transmembrane region" description="Helical" evidence="1">
    <location>
        <begin position="104"/>
        <end position="123"/>
    </location>
</feature>
<dbReference type="Proteomes" id="UP000315711">
    <property type="component" value="Unassembled WGS sequence"/>
</dbReference>
<feature type="transmembrane region" description="Helical" evidence="1">
    <location>
        <begin position="130"/>
        <end position="148"/>
    </location>
</feature>
<gene>
    <name evidence="2" type="ORF">IQ10_00548</name>
</gene>
<dbReference type="PIRSF" id="PIRSF036710">
    <property type="entry name" value="YphA_Bacsu"/>
    <property type="match status" value="1"/>
</dbReference>
<dbReference type="OrthoDB" id="2965169at2"/>
<dbReference type="Pfam" id="PF24124">
    <property type="entry name" value="YphA"/>
    <property type="match status" value="1"/>
</dbReference>
<dbReference type="AlphaFoldDB" id="A0A562QRL3"/>
<keyword evidence="1" id="KW-0472">Membrane</keyword>
<dbReference type="EMBL" id="VLKZ01000002">
    <property type="protein sequence ID" value="TWI58840.1"/>
    <property type="molecule type" value="Genomic_DNA"/>
</dbReference>
<feature type="transmembrane region" description="Helical" evidence="1">
    <location>
        <begin position="75"/>
        <end position="98"/>
    </location>
</feature>
<evidence type="ECO:0000313" key="2">
    <source>
        <dbReference type="EMBL" id="TWI58840.1"/>
    </source>
</evidence>
<keyword evidence="1" id="KW-1133">Transmembrane helix</keyword>
<feature type="transmembrane region" description="Helical" evidence="1">
    <location>
        <begin position="168"/>
        <end position="187"/>
    </location>
</feature>
<reference evidence="2 3" key="1">
    <citation type="journal article" date="2015" name="Stand. Genomic Sci.">
        <title>Genomic Encyclopedia of Bacterial and Archaeal Type Strains, Phase III: the genomes of soil and plant-associated and newly described type strains.</title>
        <authorList>
            <person name="Whitman W.B."/>
            <person name="Woyke T."/>
            <person name="Klenk H.P."/>
            <person name="Zhou Y."/>
            <person name="Lilburn T.G."/>
            <person name="Beck B.J."/>
            <person name="De Vos P."/>
            <person name="Vandamme P."/>
            <person name="Eisen J.A."/>
            <person name="Garrity G."/>
            <person name="Hugenholtz P."/>
            <person name="Kyrpides N.C."/>
        </authorList>
    </citation>
    <scope>NUCLEOTIDE SEQUENCE [LARGE SCALE GENOMIC DNA]</scope>
    <source>
        <strain evidence="2 3">CGMCC 1.10116</strain>
    </source>
</reference>
<proteinExistence type="predicted"/>
<sequence length="203" mass="23670">MDGMFIYWFGWGMWIVISFFWGKTKQRLCYAIAILVFLSLLPYKIEFSTISISIVFLALSFYLCWCIRRYSNLKLLYFLFASWTIGAAYSAFHLVLIIDPVIQLFDARWMSACIVSVLAFILGTQLRNRFVLVLFGLVQGDYVLSLAIKRLLHLQYEIGSLSFFDTMSIVALFFGVVWLMHYVSYWISKAMPNRDTIPFKQSS</sequence>
<name>A0A562QRL3_9BACI</name>
<accession>A0A562QRL3</accession>
<keyword evidence="1" id="KW-0812">Transmembrane</keyword>
<feature type="transmembrane region" description="Helical" evidence="1">
    <location>
        <begin position="6"/>
        <end position="21"/>
    </location>
</feature>
<evidence type="ECO:0000313" key="3">
    <source>
        <dbReference type="Proteomes" id="UP000315711"/>
    </source>
</evidence>
<feature type="transmembrane region" description="Helical" evidence="1">
    <location>
        <begin position="28"/>
        <end position="45"/>
    </location>
</feature>
<feature type="transmembrane region" description="Helical" evidence="1">
    <location>
        <begin position="51"/>
        <end position="68"/>
    </location>
</feature>